<dbReference type="Gene3D" id="3.20.20.80">
    <property type="entry name" value="Glycosidases"/>
    <property type="match status" value="1"/>
</dbReference>
<dbReference type="STRING" id="903983.BCR23_01120"/>
<dbReference type="AlphaFoldDB" id="A0A1E5H328"/>
<dbReference type="PATRIC" id="fig|903983.4.peg.104"/>
<gene>
    <name evidence="4" type="ORF">BCR23_01120</name>
</gene>
<comment type="caution">
    <text evidence="4">The sequence shown here is derived from an EMBL/GenBank/DDBJ whole genome shotgun (WGS) entry which is preliminary data.</text>
</comment>
<proteinExistence type="predicted"/>
<keyword evidence="2 4" id="KW-0326">Glycosidase</keyword>
<dbReference type="InterPro" id="IPR017853">
    <property type="entry name" value="GH"/>
</dbReference>
<dbReference type="InterPro" id="IPR006047">
    <property type="entry name" value="GH13_cat_dom"/>
</dbReference>
<evidence type="ECO:0000313" key="4">
    <source>
        <dbReference type="EMBL" id="OEG19321.1"/>
    </source>
</evidence>
<evidence type="ECO:0000256" key="2">
    <source>
        <dbReference type="ARBA" id="ARBA00023295"/>
    </source>
</evidence>
<dbReference type="PANTHER" id="PTHR10357:SF210">
    <property type="entry name" value="MALTODEXTRIN GLUCOSIDASE"/>
    <property type="match status" value="1"/>
</dbReference>
<evidence type="ECO:0000256" key="1">
    <source>
        <dbReference type="ARBA" id="ARBA00022801"/>
    </source>
</evidence>
<protein>
    <submittedName>
        <fullName evidence="4">Alpha-glycosidase</fullName>
    </submittedName>
</protein>
<dbReference type="CDD" id="cd11338">
    <property type="entry name" value="AmyAc_CMD"/>
    <property type="match status" value="1"/>
</dbReference>
<dbReference type="PANTHER" id="PTHR10357">
    <property type="entry name" value="ALPHA-AMYLASE FAMILY MEMBER"/>
    <property type="match status" value="1"/>
</dbReference>
<sequence length="605" mass="70404">MTTVYYNPWLKQHKDPFGAVQKETQVNFSIVAKGEAIEEVYFVIRKENSKYKNEYYKMTRDINDSYNCSYLFNQGKGLYFYYFMIRQGNQPFFYGTTKACSGEGQIYEEEHSVVPYQATCFSKPDKAPAWYREAVVYQIFPDRFHNGNAHNQINHPKRNSFIYGNHSDEPMYIKNEVGEIIRWDFQGGNFLGIIEKIPYLKKLGVTAIYLNPIFESISNHRYDTANYLKIDSILGDEADFRTLVDLLHENEMHIILDGVFNHVGKNSIYFNYDGSYGEKQGAYRDSDSPYYPWFTFTDYPSIYKSWWGFGDLPEVNKENLVYQEFIYGETDSVLSKWNSFGIDGWRLDVADELPDFFIQGIRQNLNQYPEKILLGEVWEDASNKIAYDKRRQYILGDSLYGVMNYPFRSIILALLKEEMTPKQAAESLTTLEENYPTDIFYNNLNNLGTHDTERLLTMMAGNKTKTLSAFSLMTVLPGIPCVYYGDEVGITGGKDPENRKYFPWNNMDSTILKGFKYWINVRKKTNVLKSGDFIPFYTKELFGVLRYDPSNYSLYVLNSTNIVKKINVAEFNFTKNCPMTDEKIATILDELEIAPYDCCFISGKL</sequence>
<dbReference type="GO" id="GO:0005975">
    <property type="term" value="P:carbohydrate metabolic process"/>
    <property type="evidence" value="ECO:0007669"/>
    <property type="project" value="InterPro"/>
</dbReference>
<reference evidence="5" key="1">
    <citation type="submission" date="2016-09" db="EMBL/GenBank/DDBJ databases">
        <authorList>
            <person name="Gulvik C.A."/>
        </authorList>
    </citation>
    <scope>NUCLEOTIDE SEQUENCE [LARGE SCALE GENOMIC DNA]</scope>
    <source>
        <strain evidence="5">LMG 26306</strain>
    </source>
</reference>
<dbReference type="InterPro" id="IPR045857">
    <property type="entry name" value="O16G_dom_2"/>
</dbReference>
<dbReference type="SUPFAM" id="SSF51445">
    <property type="entry name" value="(Trans)glycosidases"/>
    <property type="match status" value="1"/>
</dbReference>
<dbReference type="GO" id="GO:0016798">
    <property type="term" value="F:hydrolase activity, acting on glycosyl bonds"/>
    <property type="evidence" value="ECO:0007669"/>
    <property type="project" value="UniProtKB-KW"/>
</dbReference>
<dbReference type="EMBL" id="MIKB01000001">
    <property type="protein sequence ID" value="OEG19321.1"/>
    <property type="molecule type" value="Genomic_DNA"/>
</dbReference>
<organism evidence="4 5">
    <name type="scientific">Enterococcus quebecensis</name>
    <dbReference type="NCBI Taxonomy" id="903983"/>
    <lineage>
        <taxon>Bacteria</taxon>
        <taxon>Bacillati</taxon>
        <taxon>Bacillota</taxon>
        <taxon>Bacilli</taxon>
        <taxon>Lactobacillales</taxon>
        <taxon>Enterococcaceae</taxon>
        <taxon>Enterococcus</taxon>
    </lineage>
</organism>
<name>A0A1E5H328_9ENTE</name>
<dbReference type="Pfam" id="PF00128">
    <property type="entry name" value="Alpha-amylase"/>
    <property type="match status" value="1"/>
</dbReference>
<dbReference type="OrthoDB" id="9805159at2"/>
<evidence type="ECO:0000313" key="5">
    <source>
        <dbReference type="Proteomes" id="UP000094764"/>
    </source>
</evidence>
<dbReference type="Proteomes" id="UP000094764">
    <property type="component" value="Unassembled WGS sequence"/>
</dbReference>
<dbReference type="Gene3D" id="3.90.400.10">
    <property type="entry name" value="Oligo-1,6-glucosidase, Domain 2"/>
    <property type="match status" value="1"/>
</dbReference>
<feature type="domain" description="Glycosyl hydrolase family 13 catalytic" evidence="3">
    <location>
        <begin position="138"/>
        <end position="522"/>
    </location>
</feature>
<keyword evidence="5" id="KW-1185">Reference proteome</keyword>
<evidence type="ECO:0000259" key="3">
    <source>
        <dbReference type="SMART" id="SM00642"/>
    </source>
</evidence>
<dbReference type="RefSeq" id="WP_069633663.1">
    <property type="nucleotide sequence ID" value="NZ_JXKZ01000001.1"/>
</dbReference>
<dbReference type="SMART" id="SM00642">
    <property type="entry name" value="Aamy"/>
    <property type="match status" value="1"/>
</dbReference>
<accession>A0A1E5H328</accession>
<keyword evidence="1" id="KW-0378">Hydrolase</keyword>